<sequence>MAGISVSTERTSVDQAQKTTFHHVQRKRPRIEHDEHESETDPSWAETFEALDEKIAALELRQIWDPE</sequence>
<evidence type="ECO:0000313" key="3">
    <source>
        <dbReference type="Proteomes" id="UP000236664"/>
    </source>
</evidence>
<gene>
    <name evidence="2" type="ORF">FNYG_08885</name>
</gene>
<dbReference type="EMBL" id="MTQA01000123">
    <property type="protein sequence ID" value="PNP77804.1"/>
    <property type="molecule type" value="Genomic_DNA"/>
</dbReference>
<accession>A0A2K0W6B8</accession>
<organism evidence="2 3">
    <name type="scientific">Gibberella nygamai</name>
    <name type="common">Bean root rot disease fungus</name>
    <name type="synonym">Fusarium nygamai</name>
    <dbReference type="NCBI Taxonomy" id="42673"/>
    <lineage>
        <taxon>Eukaryota</taxon>
        <taxon>Fungi</taxon>
        <taxon>Dikarya</taxon>
        <taxon>Ascomycota</taxon>
        <taxon>Pezizomycotina</taxon>
        <taxon>Sordariomycetes</taxon>
        <taxon>Hypocreomycetidae</taxon>
        <taxon>Hypocreales</taxon>
        <taxon>Nectriaceae</taxon>
        <taxon>Fusarium</taxon>
        <taxon>Fusarium fujikuroi species complex</taxon>
    </lineage>
</organism>
<dbReference type="AlphaFoldDB" id="A0A2K0W6B8"/>
<feature type="compositionally biased region" description="Polar residues" evidence="1">
    <location>
        <begin position="1"/>
        <end position="19"/>
    </location>
</feature>
<comment type="caution">
    <text evidence="2">The sequence shown here is derived from an EMBL/GenBank/DDBJ whole genome shotgun (WGS) entry which is preliminary data.</text>
</comment>
<name>A0A2K0W6B8_GIBNY</name>
<protein>
    <submittedName>
        <fullName evidence="2">Uncharacterized protein</fullName>
    </submittedName>
</protein>
<dbReference type="Proteomes" id="UP000236664">
    <property type="component" value="Unassembled WGS sequence"/>
</dbReference>
<reference evidence="2 3" key="1">
    <citation type="submission" date="2017-06" db="EMBL/GenBank/DDBJ databases">
        <title>Genome of Fusarium nygamai isolate CS10214.</title>
        <authorList>
            <person name="Gardiner D.M."/>
            <person name="Obanor F."/>
            <person name="Kazan K."/>
        </authorList>
    </citation>
    <scope>NUCLEOTIDE SEQUENCE [LARGE SCALE GENOMIC DNA]</scope>
    <source>
        <strain evidence="2 3">CS10214</strain>
    </source>
</reference>
<keyword evidence="3" id="KW-1185">Reference proteome</keyword>
<feature type="compositionally biased region" description="Basic residues" evidence="1">
    <location>
        <begin position="20"/>
        <end position="30"/>
    </location>
</feature>
<proteinExistence type="predicted"/>
<evidence type="ECO:0000313" key="2">
    <source>
        <dbReference type="EMBL" id="PNP77804.1"/>
    </source>
</evidence>
<evidence type="ECO:0000256" key="1">
    <source>
        <dbReference type="SAM" id="MobiDB-lite"/>
    </source>
</evidence>
<feature type="region of interest" description="Disordered" evidence="1">
    <location>
        <begin position="1"/>
        <end position="42"/>
    </location>
</feature>